<dbReference type="InterPro" id="IPR000742">
    <property type="entry name" value="EGF"/>
</dbReference>
<evidence type="ECO:0000256" key="1">
    <source>
        <dbReference type="PROSITE-ProRule" id="PRU00076"/>
    </source>
</evidence>
<evidence type="ECO:0000313" key="4">
    <source>
        <dbReference type="EMBL" id="KAJ8318014.1"/>
    </source>
</evidence>
<dbReference type="EMBL" id="JARBDR010000214">
    <property type="protein sequence ID" value="KAJ8318014.1"/>
    <property type="molecule type" value="Genomic_DNA"/>
</dbReference>
<dbReference type="Gene3D" id="2.10.25.10">
    <property type="entry name" value="Laminin"/>
    <property type="match status" value="1"/>
</dbReference>
<feature type="disulfide bond" evidence="1">
    <location>
        <begin position="153"/>
        <end position="162"/>
    </location>
</feature>
<gene>
    <name evidence="4" type="ORF">KUTeg_003105</name>
</gene>
<name>A0ABQ9FL63_TEGGR</name>
<keyword evidence="1" id="KW-0245">EGF-like domain</keyword>
<evidence type="ECO:0000313" key="5">
    <source>
        <dbReference type="Proteomes" id="UP001217089"/>
    </source>
</evidence>
<accession>A0ABQ9FL63</accession>
<dbReference type="Proteomes" id="UP001217089">
    <property type="component" value="Unassembled WGS sequence"/>
</dbReference>
<feature type="signal peptide" evidence="2">
    <location>
        <begin position="1"/>
        <end position="23"/>
    </location>
</feature>
<feature type="domain" description="EGF-like" evidence="3">
    <location>
        <begin position="123"/>
        <end position="163"/>
    </location>
</feature>
<dbReference type="PROSITE" id="PS50026">
    <property type="entry name" value="EGF_3"/>
    <property type="match status" value="1"/>
</dbReference>
<keyword evidence="5" id="KW-1185">Reference proteome</keyword>
<keyword evidence="2" id="KW-0732">Signal</keyword>
<dbReference type="PROSITE" id="PS01186">
    <property type="entry name" value="EGF_2"/>
    <property type="match status" value="1"/>
</dbReference>
<dbReference type="SUPFAM" id="SSF57196">
    <property type="entry name" value="EGF/Laminin"/>
    <property type="match status" value="1"/>
</dbReference>
<feature type="chain" id="PRO_5047524404" description="EGF-like domain-containing protein" evidence="2">
    <location>
        <begin position="24"/>
        <end position="276"/>
    </location>
</feature>
<dbReference type="PROSITE" id="PS00022">
    <property type="entry name" value="EGF_1"/>
    <property type="match status" value="1"/>
</dbReference>
<protein>
    <recommendedName>
        <fullName evidence="3">EGF-like domain-containing protein</fullName>
    </recommendedName>
</protein>
<comment type="caution">
    <text evidence="1">Lacks conserved residue(s) required for the propagation of feature annotation.</text>
</comment>
<organism evidence="4 5">
    <name type="scientific">Tegillarca granosa</name>
    <name type="common">Malaysian cockle</name>
    <name type="synonym">Anadara granosa</name>
    <dbReference type="NCBI Taxonomy" id="220873"/>
    <lineage>
        <taxon>Eukaryota</taxon>
        <taxon>Metazoa</taxon>
        <taxon>Spiralia</taxon>
        <taxon>Lophotrochozoa</taxon>
        <taxon>Mollusca</taxon>
        <taxon>Bivalvia</taxon>
        <taxon>Autobranchia</taxon>
        <taxon>Pteriomorphia</taxon>
        <taxon>Arcoida</taxon>
        <taxon>Arcoidea</taxon>
        <taxon>Arcidae</taxon>
        <taxon>Tegillarca</taxon>
    </lineage>
</organism>
<evidence type="ECO:0000256" key="2">
    <source>
        <dbReference type="SAM" id="SignalP"/>
    </source>
</evidence>
<comment type="caution">
    <text evidence="4">The sequence shown here is derived from an EMBL/GenBank/DDBJ whole genome shotgun (WGS) entry which is preliminary data.</text>
</comment>
<keyword evidence="1" id="KW-1015">Disulfide bond</keyword>
<reference evidence="4 5" key="1">
    <citation type="submission" date="2022-12" db="EMBL/GenBank/DDBJ databases">
        <title>Chromosome-level genome of Tegillarca granosa.</title>
        <authorList>
            <person name="Kim J."/>
        </authorList>
    </citation>
    <scope>NUCLEOTIDE SEQUENCE [LARGE SCALE GENOMIC DNA]</scope>
    <source>
        <strain evidence="4">Teg-2019</strain>
        <tissue evidence="4">Adductor muscle</tissue>
    </source>
</reference>
<evidence type="ECO:0000259" key="3">
    <source>
        <dbReference type="PROSITE" id="PS50026"/>
    </source>
</evidence>
<sequence>MKMFKLDMLIILSLIEVLGGISALPTLERDHKNRDMRCIFKQNTQRHSPSKQSKVPEDETERRQYCLVDESYLGLDIYPCDHFFQWSIKQECLMCGQHFHELKRKLLCPHDQRDNPSKYLTCEYCRRFANPCQNGGTAICGAKSYASELKCNCTSGYSGKFCDYAVEEVVYTCALKYNDGTALPECDGNQLTICITTFNGRHYKCNLQEDDEEVDLPRCDTVPLPVEETVEYSADGILDTDDENSKFGNLVLKPSDDDSGIFIDALINKKDSWSDI</sequence>
<proteinExistence type="predicted"/>